<protein>
    <submittedName>
        <fullName evidence="1">Uncharacterized protein</fullName>
    </submittedName>
</protein>
<accession>A0A2H6LMQ5</accession>
<sequence length="97" mass="11012">MLEFNIQPQAGGWFTFPENVGYERYQPLDYPSKIIEGRDVCYIEICGCEISFSYEMHGIHVVFESGIITEEKAFAIVTSISHRLANITGQPTVVYES</sequence>
<dbReference type="AlphaFoldDB" id="A0A2H6LMQ5"/>
<dbReference type="EMBL" id="BDGE01000078">
    <property type="protein sequence ID" value="GBE94492.1"/>
    <property type="molecule type" value="Genomic_DNA"/>
</dbReference>
<gene>
    <name evidence="1" type="ORF">NCWK1_4268</name>
</gene>
<name>A0A2H6LMQ5_9NOSO</name>
<reference evidence="2" key="1">
    <citation type="journal article" date="2018" name="Genome Announc.">
        <title>Draft Genome Sequence of the Nitrogen-Fixing and Hormogonia-Inducing Cyanobacterium Nostoc cycadae Strain WK-1, Isolated from the Coralloid Roots of Cycas revoluta.</title>
        <authorList>
            <person name="Kanesaki Y."/>
            <person name="Hirose M."/>
            <person name="Hirose Y."/>
            <person name="Fujisawa T."/>
            <person name="Nakamura Y."/>
            <person name="Watanabe S."/>
            <person name="Matsunaga S."/>
            <person name="Uchida H."/>
            <person name="Murakami A."/>
        </authorList>
    </citation>
    <scope>NUCLEOTIDE SEQUENCE [LARGE SCALE GENOMIC DNA]</scope>
    <source>
        <strain evidence="2">WK-1</strain>
    </source>
</reference>
<evidence type="ECO:0000313" key="1">
    <source>
        <dbReference type="EMBL" id="GBE94492.1"/>
    </source>
</evidence>
<dbReference type="RefSeq" id="WP_103126195.1">
    <property type="nucleotide sequence ID" value="NZ_DF978436.1"/>
</dbReference>
<dbReference type="Proteomes" id="UP000236527">
    <property type="component" value="Unassembled WGS sequence"/>
</dbReference>
<keyword evidence="2" id="KW-1185">Reference proteome</keyword>
<comment type="caution">
    <text evidence="1">The sequence shown here is derived from an EMBL/GenBank/DDBJ whole genome shotgun (WGS) entry which is preliminary data.</text>
</comment>
<proteinExistence type="predicted"/>
<organism evidence="1 2">
    <name type="scientific">Nostoc cycadae WK-1</name>
    <dbReference type="NCBI Taxonomy" id="1861711"/>
    <lineage>
        <taxon>Bacteria</taxon>
        <taxon>Bacillati</taxon>
        <taxon>Cyanobacteriota</taxon>
        <taxon>Cyanophyceae</taxon>
        <taxon>Nostocales</taxon>
        <taxon>Nostocaceae</taxon>
        <taxon>Nostoc</taxon>
    </lineage>
</organism>
<evidence type="ECO:0000313" key="2">
    <source>
        <dbReference type="Proteomes" id="UP000236527"/>
    </source>
</evidence>